<evidence type="ECO:0000313" key="1">
    <source>
        <dbReference type="EMBL" id="MBB5158852.1"/>
    </source>
</evidence>
<dbReference type="AlphaFoldDB" id="A0A840Q8J7"/>
<reference evidence="1 2" key="1">
    <citation type="submission" date="2020-08" db="EMBL/GenBank/DDBJ databases">
        <title>Sequencing the genomes of 1000 actinobacteria strains.</title>
        <authorList>
            <person name="Klenk H.-P."/>
        </authorList>
    </citation>
    <scope>NUCLEOTIDE SEQUENCE [LARGE SCALE GENOMIC DNA]</scope>
    <source>
        <strain evidence="1 2">DSM 45584</strain>
    </source>
</reference>
<dbReference type="EMBL" id="JACHIW010000002">
    <property type="protein sequence ID" value="MBB5158852.1"/>
    <property type="molecule type" value="Genomic_DNA"/>
</dbReference>
<comment type="caution">
    <text evidence="1">The sequence shown here is derived from an EMBL/GenBank/DDBJ whole genome shotgun (WGS) entry which is preliminary data.</text>
</comment>
<organism evidence="1 2">
    <name type="scientific">Saccharopolyspora phatthalungensis</name>
    <dbReference type="NCBI Taxonomy" id="664693"/>
    <lineage>
        <taxon>Bacteria</taxon>
        <taxon>Bacillati</taxon>
        <taxon>Actinomycetota</taxon>
        <taxon>Actinomycetes</taxon>
        <taxon>Pseudonocardiales</taxon>
        <taxon>Pseudonocardiaceae</taxon>
        <taxon>Saccharopolyspora</taxon>
    </lineage>
</organism>
<evidence type="ECO:0000313" key="2">
    <source>
        <dbReference type="Proteomes" id="UP000584374"/>
    </source>
</evidence>
<sequence length="154" mass="17109">MTVRRDLTETDLLGAGNTQLEALFRASPPGDIPRGPTRGTAIITPGTRATIVLARLVHLFAWQGKVFDRDGRALTNRVGPFDLRAVRATVGPGLSWLDGRECIVIDYSRTSFVARAVRDEIRLVAPDLYFGAVWLRRRRVAWFLLRVPPSTPTA</sequence>
<proteinExistence type="predicted"/>
<dbReference type="Proteomes" id="UP000584374">
    <property type="component" value="Unassembled WGS sequence"/>
</dbReference>
<name>A0A840Q8J7_9PSEU</name>
<protein>
    <submittedName>
        <fullName evidence="1">Uncharacterized protein</fullName>
    </submittedName>
</protein>
<gene>
    <name evidence="1" type="ORF">BJ970_006451</name>
</gene>
<keyword evidence="2" id="KW-1185">Reference proteome</keyword>
<dbReference type="RefSeq" id="WP_184730881.1">
    <property type="nucleotide sequence ID" value="NZ_JACHIW010000002.1"/>
</dbReference>
<accession>A0A840Q8J7</accession>